<dbReference type="PANTHER" id="PTHR11145">
    <property type="entry name" value="BTB/POZ DOMAIN-CONTAINING ADAPTER FOR CUL3-MEDIATED RHOA DEGRADATION PROTEIN FAMILY MEMBER"/>
    <property type="match status" value="1"/>
</dbReference>
<evidence type="ECO:0000313" key="3">
    <source>
        <dbReference type="Proteomes" id="UP000481861"/>
    </source>
</evidence>
<dbReference type="InterPro" id="IPR003131">
    <property type="entry name" value="T1-type_BTB"/>
</dbReference>
<dbReference type="SUPFAM" id="SSF54695">
    <property type="entry name" value="POZ domain"/>
    <property type="match status" value="1"/>
</dbReference>
<name>A0A7C8I2G5_9PLEO</name>
<dbReference type="Gene3D" id="3.30.710.10">
    <property type="entry name" value="Potassium Channel Kv1.1, Chain A"/>
    <property type="match status" value="1"/>
</dbReference>
<protein>
    <recommendedName>
        <fullName evidence="1">BTB domain-containing protein</fullName>
    </recommendedName>
</protein>
<feature type="domain" description="BTB" evidence="1">
    <location>
        <begin position="3"/>
        <end position="63"/>
    </location>
</feature>
<dbReference type="PROSITE" id="PS50097">
    <property type="entry name" value="BTB"/>
    <property type="match status" value="1"/>
</dbReference>
<accession>A0A7C8I2G5</accession>
<keyword evidence="3" id="KW-1185">Reference proteome</keyword>
<evidence type="ECO:0000259" key="1">
    <source>
        <dbReference type="PROSITE" id="PS50097"/>
    </source>
</evidence>
<dbReference type="AlphaFoldDB" id="A0A7C8I2G5"/>
<gene>
    <name evidence="2" type="ORF">BDV95DRAFT_453284</name>
</gene>
<comment type="caution">
    <text evidence="2">The sequence shown here is derived from an EMBL/GenBank/DDBJ whole genome shotgun (WGS) entry which is preliminary data.</text>
</comment>
<proteinExistence type="predicted"/>
<dbReference type="OrthoDB" id="2414723at2759"/>
<dbReference type="EMBL" id="JAADJZ010000028">
    <property type="protein sequence ID" value="KAF2866271.1"/>
    <property type="molecule type" value="Genomic_DNA"/>
</dbReference>
<dbReference type="InterPro" id="IPR000210">
    <property type="entry name" value="BTB/POZ_dom"/>
</dbReference>
<evidence type="ECO:0000313" key="2">
    <source>
        <dbReference type="EMBL" id="KAF2866271.1"/>
    </source>
</evidence>
<feature type="non-terminal residue" evidence="2">
    <location>
        <position position="167"/>
    </location>
</feature>
<organism evidence="2 3">
    <name type="scientific">Massariosphaeria phaeospora</name>
    <dbReference type="NCBI Taxonomy" id="100035"/>
    <lineage>
        <taxon>Eukaryota</taxon>
        <taxon>Fungi</taxon>
        <taxon>Dikarya</taxon>
        <taxon>Ascomycota</taxon>
        <taxon>Pezizomycotina</taxon>
        <taxon>Dothideomycetes</taxon>
        <taxon>Pleosporomycetidae</taxon>
        <taxon>Pleosporales</taxon>
        <taxon>Pleosporales incertae sedis</taxon>
        <taxon>Massariosphaeria</taxon>
    </lineage>
</organism>
<reference evidence="2 3" key="1">
    <citation type="submission" date="2020-01" db="EMBL/GenBank/DDBJ databases">
        <authorList>
            <consortium name="DOE Joint Genome Institute"/>
            <person name="Haridas S."/>
            <person name="Albert R."/>
            <person name="Binder M."/>
            <person name="Bloem J."/>
            <person name="Labutti K."/>
            <person name="Salamov A."/>
            <person name="Andreopoulos B."/>
            <person name="Baker S.E."/>
            <person name="Barry K."/>
            <person name="Bills G."/>
            <person name="Bluhm B.H."/>
            <person name="Cannon C."/>
            <person name="Castanera R."/>
            <person name="Culley D.E."/>
            <person name="Daum C."/>
            <person name="Ezra D."/>
            <person name="Gonzalez J.B."/>
            <person name="Henrissat B."/>
            <person name="Kuo A."/>
            <person name="Liang C."/>
            <person name="Lipzen A."/>
            <person name="Lutzoni F."/>
            <person name="Magnuson J."/>
            <person name="Mondo S."/>
            <person name="Nolan M."/>
            <person name="Ohm R."/>
            <person name="Pangilinan J."/>
            <person name="Park H.-J.H."/>
            <person name="Ramirez L."/>
            <person name="Alfaro M."/>
            <person name="Sun H."/>
            <person name="Tritt A."/>
            <person name="Yoshinaga Y."/>
            <person name="Zwiers L.-H.L."/>
            <person name="Turgeon B.G."/>
            <person name="Goodwin S.B."/>
            <person name="Spatafora J.W."/>
            <person name="Crous P.W."/>
            <person name="Grigoriev I.V."/>
        </authorList>
    </citation>
    <scope>NUCLEOTIDE SEQUENCE [LARGE SCALE GENOMIC DNA]</scope>
    <source>
        <strain evidence="2 3">CBS 611.86</strain>
    </source>
</reference>
<dbReference type="Pfam" id="PF02214">
    <property type="entry name" value="BTB_2"/>
    <property type="match status" value="1"/>
</dbReference>
<dbReference type="SMART" id="SM00225">
    <property type="entry name" value="BTB"/>
    <property type="match status" value="1"/>
</dbReference>
<dbReference type="InterPro" id="IPR045068">
    <property type="entry name" value="BACURD1-3"/>
</dbReference>
<dbReference type="PANTHER" id="PTHR11145:SF8">
    <property type="entry name" value="RE57120P"/>
    <property type="match status" value="1"/>
</dbReference>
<sequence>LPQTITLDVGGRKFRTAKATLEHGSGWFRTQLSSPKFSTPDADGSYFLDADPDLFAHLLRFMRRPDTFPLFWDRVRGFDFDLYARLEREAAFFQVCGLVEWIQRRQYLKAVTVTVHKPVVQDVMSMSSDATQRVDQDVERLVVLQSRQVYVCPRNVAQHRCARSSVG</sequence>
<feature type="non-terminal residue" evidence="2">
    <location>
        <position position="1"/>
    </location>
</feature>
<dbReference type="GO" id="GO:0051260">
    <property type="term" value="P:protein homooligomerization"/>
    <property type="evidence" value="ECO:0007669"/>
    <property type="project" value="InterPro"/>
</dbReference>
<dbReference type="Proteomes" id="UP000481861">
    <property type="component" value="Unassembled WGS sequence"/>
</dbReference>
<dbReference type="InterPro" id="IPR011333">
    <property type="entry name" value="SKP1/BTB/POZ_sf"/>
</dbReference>
<dbReference type="CDD" id="cd18316">
    <property type="entry name" value="BTB_POZ_KCTD-like"/>
    <property type="match status" value="1"/>
</dbReference>